<feature type="chain" id="PRO_5043623024" evidence="1">
    <location>
        <begin position="21"/>
        <end position="108"/>
    </location>
</feature>
<name>A0AAW9QDX8_9BURK</name>
<organism evidence="2 3">
    <name type="scientific">Aquincola agrisoli</name>
    <dbReference type="NCBI Taxonomy" id="3119538"/>
    <lineage>
        <taxon>Bacteria</taxon>
        <taxon>Pseudomonadati</taxon>
        <taxon>Pseudomonadota</taxon>
        <taxon>Betaproteobacteria</taxon>
        <taxon>Burkholderiales</taxon>
        <taxon>Sphaerotilaceae</taxon>
        <taxon>Aquincola</taxon>
    </lineage>
</organism>
<evidence type="ECO:0000313" key="2">
    <source>
        <dbReference type="EMBL" id="MEF7613632.1"/>
    </source>
</evidence>
<reference evidence="2 3" key="1">
    <citation type="submission" date="2024-02" db="EMBL/GenBank/DDBJ databases">
        <title>Genome sequence of Aquincola sp. MAHUQ-54.</title>
        <authorList>
            <person name="Huq M.A."/>
        </authorList>
    </citation>
    <scope>NUCLEOTIDE SEQUENCE [LARGE SCALE GENOMIC DNA]</scope>
    <source>
        <strain evidence="2 3">MAHUQ-54</strain>
    </source>
</reference>
<dbReference type="EMBL" id="JAZIBG010000019">
    <property type="protein sequence ID" value="MEF7613632.1"/>
    <property type="molecule type" value="Genomic_DNA"/>
</dbReference>
<sequence>MRKFIVFLIFLANFVVPVSAQVGVNYIGGTMTNVTMVPQGLLVMLSGGPPSNCSGTPINWMLITESNKTMVAAALLMWYAQADKSVTVYTSSYTGSGFCQINQWDPLN</sequence>
<keyword evidence="3" id="KW-1185">Reference proteome</keyword>
<evidence type="ECO:0000313" key="3">
    <source>
        <dbReference type="Proteomes" id="UP001336250"/>
    </source>
</evidence>
<feature type="signal peptide" evidence="1">
    <location>
        <begin position="1"/>
        <end position="20"/>
    </location>
</feature>
<proteinExistence type="predicted"/>
<comment type="caution">
    <text evidence="2">The sequence shown here is derived from an EMBL/GenBank/DDBJ whole genome shotgun (WGS) entry which is preliminary data.</text>
</comment>
<gene>
    <name evidence="2" type="ORF">V4F39_06890</name>
</gene>
<dbReference type="Proteomes" id="UP001336250">
    <property type="component" value="Unassembled WGS sequence"/>
</dbReference>
<dbReference type="AlphaFoldDB" id="A0AAW9QDX8"/>
<evidence type="ECO:0000256" key="1">
    <source>
        <dbReference type="SAM" id="SignalP"/>
    </source>
</evidence>
<protein>
    <submittedName>
        <fullName evidence="2">Uncharacterized protein</fullName>
    </submittedName>
</protein>
<accession>A0AAW9QDX8</accession>
<keyword evidence="1" id="KW-0732">Signal</keyword>
<dbReference type="RefSeq" id="WP_332288573.1">
    <property type="nucleotide sequence ID" value="NZ_JAZIBG010000019.1"/>
</dbReference>